<name>A0A067RF63_ZOONE</name>
<evidence type="ECO:0000313" key="2">
    <source>
        <dbReference type="Proteomes" id="UP000027135"/>
    </source>
</evidence>
<accession>A0A067RF63</accession>
<reference evidence="1 2" key="1">
    <citation type="journal article" date="2014" name="Nat. Commun.">
        <title>Molecular traces of alternative social organization in a termite genome.</title>
        <authorList>
            <person name="Terrapon N."/>
            <person name="Li C."/>
            <person name="Robertson H.M."/>
            <person name="Ji L."/>
            <person name="Meng X."/>
            <person name="Booth W."/>
            <person name="Chen Z."/>
            <person name="Childers C.P."/>
            <person name="Glastad K.M."/>
            <person name="Gokhale K."/>
            <person name="Gowin J."/>
            <person name="Gronenberg W."/>
            <person name="Hermansen R.A."/>
            <person name="Hu H."/>
            <person name="Hunt B.G."/>
            <person name="Huylmans A.K."/>
            <person name="Khalil S.M."/>
            <person name="Mitchell R.D."/>
            <person name="Munoz-Torres M.C."/>
            <person name="Mustard J.A."/>
            <person name="Pan H."/>
            <person name="Reese J.T."/>
            <person name="Scharf M.E."/>
            <person name="Sun F."/>
            <person name="Vogel H."/>
            <person name="Xiao J."/>
            <person name="Yang W."/>
            <person name="Yang Z."/>
            <person name="Yang Z."/>
            <person name="Zhou J."/>
            <person name="Zhu J."/>
            <person name="Brent C.S."/>
            <person name="Elsik C.G."/>
            <person name="Goodisman M.A."/>
            <person name="Liberles D.A."/>
            <person name="Roe R.M."/>
            <person name="Vargo E.L."/>
            <person name="Vilcinskas A."/>
            <person name="Wang J."/>
            <person name="Bornberg-Bauer E."/>
            <person name="Korb J."/>
            <person name="Zhang G."/>
            <person name="Liebig J."/>
        </authorList>
    </citation>
    <scope>NUCLEOTIDE SEQUENCE [LARGE SCALE GENOMIC DNA]</scope>
    <source>
        <tissue evidence="1">Whole organism</tissue>
    </source>
</reference>
<protein>
    <submittedName>
        <fullName evidence="1">Uncharacterized protein</fullName>
    </submittedName>
</protein>
<dbReference type="Proteomes" id="UP000027135">
    <property type="component" value="Unassembled WGS sequence"/>
</dbReference>
<keyword evidence="2" id="KW-1185">Reference proteome</keyword>
<gene>
    <name evidence="1" type="ORF">L798_06441</name>
</gene>
<sequence>MWEFSLYCTAQLCAIFANFSTQFMILCDQILDKGLRLLCLSICIGCPEQLLNKCTWVGAMIDMSVDLSVCSCYHGAGGVGVGGLEMDYSCVDFMGNVELPPLDEDPIDLNGFSSFSDFMQSYKQQ</sequence>
<dbReference type="InParanoid" id="A0A067RF63"/>
<proteinExistence type="predicted"/>
<dbReference type="EMBL" id="KK852672">
    <property type="protein sequence ID" value="KDR18763.1"/>
    <property type="molecule type" value="Genomic_DNA"/>
</dbReference>
<dbReference type="AlphaFoldDB" id="A0A067RF63"/>
<evidence type="ECO:0000313" key="1">
    <source>
        <dbReference type="EMBL" id="KDR18763.1"/>
    </source>
</evidence>
<organism evidence="1 2">
    <name type="scientific">Zootermopsis nevadensis</name>
    <name type="common">Dampwood termite</name>
    <dbReference type="NCBI Taxonomy" id="136037"/>
    <lineage>
        <taxon>Eukaryota</taxon>
        <taxon>Metazoa</taxon>
        <taxon>Ecdysozoa</taxon>
        <taxon>Arthropoda</taxon>
        <taxon>Hexapoda</taxon>
        <taxon>Insecta</taxon>
        <taxon>Pterygota</taxon>
        <taxon>Neoptera</taxon>
        <taxon>Polyneoptera</taxon>
        <taxon>Dictyoptera</taxon>
        <taxon>Blattodea</taxon>
        <taxon>Blattoidea</taxon>
        <taxon>Termitoidae</taxon>
        <taxon>Termopsidae</taxon>
        <taxon>Zootermopsis</taxon>
    </lineage>
</organism>